<evidence type="ECO:0000313" key="3">
    <source>
        <dbReference type="Proteomes" id="UP000254875"/>
    </source>
</evidence>
<dbReference type="EMBL" id="QHKS01000003">
    <property type="protein sequence ID" value="RDK03837.1"/>
    <property type="molecule type" value="Genomic_DNA"/>
</dbReference>
<feature type="chain" id="PRO_5016736818" description="DUF2844 domain-containing protein" evidence="1">
    <location>
        <begin position="31"/>
        <end position="179"/>
    </location>
</feature>
<evidence type="ECO:0000313" key="2">
    <source>
        <dbReference type="EMBL" id="RDK03837.1"/>
    </source>
</evidence>
<keyword evidence="3" id="KW-1185">Reference proteome</keyword>
<keyword evidence="1" id="KW-0732">Signal</keyword>
<proteinExistence type="predicted"/>
<dbReference type="Pfam" id="PF11005">
    <property type="entry name" value="DUF2844"/>
    <property type="match status" value="1"/>
</dbReference>
<evidence type="ECO:0000256" key="1">
    <source>
        <dbReference type="SAM" id="SignalP"/>
    </source>
</evidence>
<dbReference type="RefSeq" id="WP_115099913.1">
    <property type="nucleotide sequence ID" value="NZ_QHKS01000003.1"/>
</dbReference>
<name>A0A370NE12_9BURK</name>
<dbReference type="Proteomes" id="UP000254875">
    <property type="component" value="Unassembled WGS sequence"/>
</dbReference>
<dbReference type="AlphaFoldDB" id="A0A370NE12"/>
<protein>
    <recommendedName>
        <fullName evidence="4">DUF2844 domain-containing protein</fullName>
    </recommendedName>
</protein>
<reference evidence="3" key="1">
    <citation type="submission" date="2018-05" db="EMBL/GenBank/DDBJ databases">
        <authorList>
            <person name="Feng T."/>
        </authorList>
    </citation>
    <scope>NUCLEOTIDE SEQUENCE [LARGE SCALE GENOMIC DNA]</scope>
    <source>
        <strain evidence="3">S27</strain>
    </source>
</reference>
<organism evidence="2 3">
    <name type="scientific">Paraburkholderia lacunae</name>
    <dbReference type="NCBI Taxonomy" id="2211104"/>
    <lineage>
        <taxon>Bacteria</taxon>
        <taxon>Pseudomonadati</taxon>
        <taxon>Pseudomonadota</taxon>
        <taxon>Betaproteobacteria</taxon>
        <taxon>Burkholderiales</taxon>
        <taxon>Burkholderiaceae</taxon>
        <taxon>Paraburkholderia</taxon>
    </lineage>
</organism>
<gene>
    <name evidence="2" type="ORF">DLM46_06420</name>
</gene>
<comment type="caution">
    <text evidence="2">The sequence shown here is derived from an EMBL/GenBank/DDBJ whole genome shotgun (WGS) entry which is preliminary data.</text>
</comment>
<feature type="signal peptide" evidence="1">
    <location>
        <begin position="1"/>
        <end position="30"/>
    </location>
</feature>
<evidence type="ECO:0008006" key="4">
    <source>
        <dbReference type="Google" id="ProtNLM"/>
    </source>
</evidence>
<dbReference type="OrthoDB" id="7561239at2"/>
<dbReference type="InterPro" id="IPR021267">
    <property type="entry name" value="DUF2844"/>
</dbReference>
<accession>A0A370NE12</accession>
<sequence length="179" mass="17677">MAINSIRGIAATAAIATSIGAMLAALPAHGALGSAPTYPSGTGADGSTTKTSAGTAASASFAARFAQASGVASAAYTVNETTTASGTVIREYVAQNNAVFAISWKGPTMAPLSTLLGDYFPSYTQGLADIHAAQGGGYGPAAVRQAGLVVETGGHMGAFHGRAYLPQALPQGLSADDIQ</sequence>